<accession>F4Q5M1</accession>
<comment type="subcellular location">
    <subcellularLocation>
        <location evidence="1">Mitochondrion inner membrane</location>
    </subcellularLocation>
</comment>
<evidence type="ECO:0000313" key="11">
    <source>
        <dbReference type="Proteomes" id="UP000007797"/>
    </source>
</evidence>
<dbReference type="Pfam" id="PF12597">
    <property type="entry name" value="Cox20"/>
    <property type="match status" value="1"/>
</dbReference>
<dbReference type="KEGG" id="dfa:DFA_08273"/>
<evidence type="ECO:0000256" key="9">
    <source>
        <dbReference type="SAM" id="Phobius"/>
    </source>
</evidence>
<evidence type="ECO:0000313" key="10">
    <source>
        <dbReference type="EMBL" id="EGG17280.1"/>
    </source>
</evidence>
<dbReference type="RefSeq" id="XP_004355764.1">
    <property type="nucleotide sequence ID" value="XM_004355711.1"/>
</dbReference>
<dbReference type="EMBL" id="GL883021">
    <property type="protein sequence ID" value="EGG17280.1"/>
    <property type="molecule type" value="Genomic_DNA"/>
</dbReference>
<evidence type="ECO:0000256" key="1">
    <source>
        <dbReference type="ARBA" id="ARBA00004273"/>
    </source>
</evidence>
<dbReference type="OMA" id="WPICNYN"/>
<dbReference type="PANTHER" id="PTHR31586:SF1">
    <property type="entry name" value="CYTOCHROME C OXIDASE ASSEMBLY PROTEIN COX20, MITOCHONDRIAL"/>
    <property type="match status" value="1"/>
</dbReference>
<feature type="transmembrane region" description="Helical" evidence="9">
    <location>
        <begin position="74"/>
        <end position="92"/>
    </location>
</feature>
<name>F4Q5M1_CACFS</name>
<dbReference type="OrthoDB" id="14603at2759"/>
<feature type="transmembrane region" description="Helical" evidence="9">
    <location>
        <begin position="49"/>
        <end position="67"/>
    </location>
</feature>
<dbReference type="GO" id="GO:0033617">
    <property type="term" value="P:mitochondrial respiratory chain complex IV assembly"/>
    <property type="evidence" value="ECO:0007669"/>
    <property type="project" value="InterPro"/>
</dbReference>
<reference evidence="11" key="1">
    <citation type="journal article" date="2011" name="Genome Res.">
        <title>Phylogeny-wide analysis of social amoeba genomes highlights ancient origins for complex intercellular communication.</title>
        <authorList>
            <person name="Heidel A.J."/>
            <person name="Lawal H.M."/>
            <person name="Felder M."/>
            <person name="Schilde C."/>
            <person name="Helps N.R."/>
            <person name="Tunggal B."/>
            <person name="Rivero F."/>
            <person name="John U."/>
            <person name="Schleicher M."/>
            <person name="Eichinger L."/>
            <person name="Platzer M."/>
            <person name="Noegel A.A."/>
            <person name="Schaap P."/>
            <person name="Gloeckner G."/>
        </authorList>
    </citation>
    <scope>NUCLEOTIDE SEQUENCE [LARGE SCALE GENOMIC DNA]</scope>
    <source>
        <strain evidence="11">SH3</strain>
    </source>
</reference>
<dbReference type="AlphaFoldDB" id="F4Q5M1"/>
<keyword evidence="8 9" id="KW-0472">Membrane</keyword>
<evidence type="ECO:0000256" key="8">
    <source>
        <dbReference type="ARBA" id="ARBA00023136"/>
    </source>
</evidence>
<comment type="similarity">
    <text evidence="2">Belongs to the COX20 family.</text>
</comment>
<sequence length="132" mass="14924">MSESDKEKGLSNTSITENENINLYPISNEPQGFWDRYNPARIPCFKDSFLYGIGSGVTVTFLSSVFSSHRGIKSADFGIITFALVAGCYWPICTYNKQVQDKKIKMVMDAQVAEMNRRTKEELSKINKQPPN</sequence>
<evidence type="ECO:0000256" key="6">
    <source>
        <dbReference type="ARBA" id="ARBA00022989"/>
    </source>
</evidence>
<evidence type="ECO:0000256" key="2">
    <source>
        <dbReference type="ARBA" id="ARBA00009575"/>
    </source>
</evidence>
<evidence type="ECO:0000256" key="3">
    <source>
        <dbReference type="ARBA" id="ARBA00017689"/>
    </source>
</evidence>
<keyword evidence="6 9" id="KW-1133">Transmembrane helix</keyword>
<gene>
    <name evidence="10" type="ORF">DFA_08273</name>
</gene>
<dbReference type="GeneID" id="14868939"/>
<dbReference type="PANTHER" id="PTHR31586">
    <property type="entry name" value="CYTOCHROME C OXIDASE PROTEIN 20"/>
    <property type="match status" value="1"/>
</dbReference>
<dbReference type="InterPro" id="IPR022533">
    <property type="entry name" value="Cox20"/>
</dbReference>
<keyword evidence="7" id="KW-0496">Mitochondrion</keyword>
<evidence type="ECO:0000256" key="7">
    <source>
        <dbReference type="ARBA" id="ARBA00023128"/>
    </source>
</evidence>
<keyword evidence="5" id="KW-0999">Mitochondrion inner membrane</keyword>
<dbReference type="GO" id="GO:0005743">
    <property type="term" value="C:mitochondrial inner membrane"/>
    <property type="evidence" value="ECO:0007669"/>
    <property type="project" value="UniProtKB-SubCell"/>
</dbReference>
<keyword evidence="11" id="KW-1185">Reference proteome</keyword>
<proteinExistence type="inferred from homology"/>
<dbReference type="Proteomes" id="UP000007797">
    <property type="component" value="Unassembled WGS sequence"/>
</dbReference>
<protein>
    <recommendedName>
        <fullName evidence="3">Cytochrome c oxidase assembly protein COX20, mitochondrial</fullName>
    </recommendedName>
</protein>
<organism evidence="10 11">
    <name type="scientific">Cavenderia fasciculata</name>
    <name type="common">Slime mold</name>
    <name type="synonym">Dictyostelium fasciculatum</name>
    <dbReference type="NCBI Taxonomy" id="261658"/>
    <lineage>
        <taxon>Eukaryota</taxon>
        <taxon>Amoebozoa</taxon>
        <taxon>Evosea</taxon>
        <taxon>Eumycetozoa</taxon>
        <taxon>Dictyostelia</taxon>
        <taxon>Acytosteliales</taxon>
        <taxon>Cavenderiaceae</taxon>
        <taxon>Cavenderia</taxon>
    </lineage>
</organism>
<keyword evidence="4 9" id="KW-0812">Transmembrane</keyword>
<evidence type="ECO:0000256" key="5">
    <source>
        <dbReference type="ARBA" id="ARBA00022792"/>
    </source>
</evidence>
<evidence type="ECO:0000256" key="4">
    <source>
        <dbReference type="ARBA" id="ARBA00022692"/>
    </source>
</evidence>